<evidence type="ECO:0000256" key="6">
    <source>
        <dbReference type="ARBA" id="ARBA00022723"/>
    </source>
</evidence>
<dbReference type="NCBIfam" id="TIGR00089">
    <property type="entry name" value="MiaB/RimO family radical SAM methylthiotransferase"/>
    <property type="match status" value="1"/>
</dbReference>
<dbReference type="PROSITE" id="PS51449">
    <property type="entry name" value="MTTASE_N"/>
    <property type="match status" value="1"/>
</dbReference>
<feature type="binding site" evidence="10">
    <location>
        <position position="162"/>
    </location>
    <ligand>
        <name>[4Fe-4S] cluster</name>
        <dbReference type="ChEBI" id="CHEBI:49883"/>
        <label>2</label>
        <note>4Fe-4S-S-AdoMet</note>
    </ligand>
</feature>
<evidence type="ECO:0000256" key="10">
    <source>
        <dbReference type="HAMAP-Rule" id="MF_01865"/>
    </source>
</evidence>
<comment type="similarity">
    <text evidence="10">Belongs to the methylthiotransferase family. RimO subfamily.</text>
</comment>
<reference evidence="14" key="1">
    <citation type="submission" date="2020-08" db="EMBL/GenBank/DDBJ databases">
        <title>Genome public.</title>
        <authorList>
            <person name="Liu C."/>
            <person name="Sun Q."/>
        </authorList>
    </citation>
    <scope>NUCLEOTIDE SEQUENCE</scope>
    <source>
        <strain evidence="14">BX21</strain>
    </source>
</reference>
<comment type="function">
    <text evidence="10">Catalyzes the methylthiolation of an aspartic acid residue of ribosomal protein uS12.</text>
</comment>
<feature type="binding site" evidence="10">
    <location>
        <position position="83"/>
    </location>
    <ligand>
        <name>[4Fe-4S] cluster</name>
        <dbReference type="ChEBI" id="CHEBI:49883"/>
        <label>1</label>
    </ligand>
</feature>
<dbReference type="InterPro" id="IPR005840">
    <property type="entry name" value="Ribosomal_uS12_MeSTrfase_RimO"/>
</dbReference>
<evidence type="ECO:0000256" key="1">
    <source>
        <dbReference type="ARBA" id="ARBA00003234"/>
    </source>
</evidence>
<comment type="subcellular location">
    <subcellularLocation>
        <location evidence="10">Cytoplasm</location>
    </subcellularLocation>
</comment>
<evidence type="ECO:0000256" key="8">
    <source>
        <dbReference type="ARBA" id="ARBA00023014"/>
    </source>
</evidence>
<proteinExistence type="inferred from homology"/>
<keyword evidence="2 10" id="KW-0004">4Fe-4S</keyword>
<evidence type="ECO:0000259" key="13">
    <source>
        <dbReference type="PROSITE" id="PS51918"/>
    </source>
</evidence>
<dbReference type="GO" id="GO:0005840">
    <property type="term" value="C:ribosome"/>
    <property type="evidence" value="ECO:0007669"/>
    <property type="project" value="UniProtKB-KW"/>
</dbReference>
<dbReference type="InterPro" id="IPR006638">
    <property type="entry name" value="Elp3/MiaA/NifB-like_rSAM"/>
</dbReference>
<evidence type="ECO:0000256" key="2">
    <source>
        <dbReference type="ARBA" id="ARBA00022485"/>
    </source>
</evidence>
<keyword evidence="14" id="KW-0689">Ribosomal protein</keyword>
<dbReference type="EMBL" id="JACRTG010000027">
    <property type="protein sequence ID" value="MBC8588773.1"/>
    <property type="molecule type" value="Genomic_DNA"/>
</dbReference>
<dbReference type="InterPro" id="IPR023404">
    <property type="entry name" value="rSAM_horseshoe"/>
</dbReference>
<feature type="domain" description="TRAM" evidence="11">
    <location>
        <begin position="374"/>
        <end position="441"/>
    </location>
</feature>
<comment type="caution">
    <text evidence="14">The sequence shown here is derived from an EMBL/GenBank/DDBJ whole genome shotgun (WGS) entry which is preliminary data.</text>
</comment>
<dbReference type="FunFam" id="2.40.50.140:FF:000210">
    <property type="entry name" value="Ribosomal protein S12 methylthiotransferase RimO"/>
    <property type="match status" value="1"/>
</dbReference>
<dbReference type="Pfam" id="PF18693">
    <property type="entry name" value="TRAM_2"/>
    <property type="match status" value="1"/>
</dbReference>
<dbReference type="RefSeq" id="WP_262430229.1">
    <property type="nucleotide sequence ID" value="NZ_JACRTG010000027.1"/>
</dbReference>
<feature type="domain" description="MTTase N-terminal" evidence="12">
    <location>
        <begin position="4"/>
        <end position="120"/>
    </location>
</feature>
<dbReference type="InterPro" id="IPR002792">
    <property type="entry name" value="TRAM_dom"/>
</dbReference>
<keyword evidence="7 10" id="KW-0408">Iron</keyword>
<keyword evidence="5 10" id="KW-0949">S-adenosyl-L-methionine</keyword>
<dbReference type="AlphaFoldDB" id="A0A926EV00"/>
<gene>
    <name evidence="10 14" type="primary">rimO</name>
    <name evidence="14" type="ORF">H8707_11150</name>
</gene>
<dbReference type="PROSITE" id="PS50926">
    <property type="entry name" value="TRAM"/>
    <property type="match status" value="1"/>
</dbReference>
<sequence>MAKMSVYVVTLGCSKNEVDSELMLSILDKENFEVAVDISNASIIIVNTCGFIESAKEESIETIWEMTKYKKYGNCRYILLAGCLAQRYSKELMEEIEDIDGIIGTGNIRNLNNILENLNNQKKQVKIEDINNAYLENVNRINFSSSAYVRISEGCDNHCTYCIIPKIRGKHRSRKMEDIINEVEYLASNGVKEIILIAQNTSDYGIDLYGEYSLYKLLDKLNEIKDIKWIRIHYLYPDHFSDELINSIKNNAKVLKYVDIPLQHINNSILKKMNRRTNKDDIILLIKKLRKEISNIVIRTTFIVGFPGEGDAQFKELYDFINNVKFDRLGVFTYSKEEDTIAYNMPNQLYEGTKEKRRNMIMELQKKISENIMASKIGNTYEVLIEECIDENTYVGRTYMDSPEIDGVVYVNSKTKLNTGDFVNVKISDFLEYDLIGELVHEFTK</sequence>
<dbReference type="InterPro" id="IPR058240">
    <property type="entry name" value="rSAM_sf"/>
</dbReference>
<dbReference type="GO" id="GO:0035597">
    <property type="term" value="F:tRNA-2-methylthio-N(6)-dimethylallyladenosine(37) synthase activity"/>
    <property type="evidence" value="ECO:0007669"/>
    <property type="project" value="UniProtKB-EC"/>
</dbReference>
<keyword evidence="6 10" id="KW-0479">Metal-binding</keyword>
<dbReference type="InterPro" id="IPR012340">
    <property type="entry name" value="NA-bd_OB-fold"/>
</dbReference>
<evidence type="ECO:0000259" key="11">
    <source>
        <dbReference type="PROSITE" id="PS50926"/>
    </source>
</evidence>
<dbReference type="PROSITE" id="PS01278">
    <property type="entry name" value="MTTASE_RADICAL"/>
    <property type="match status" value="1"/>
</dbReference>
<dbReference type="GO" id="GO:0035599">
    <property type="term" value="F:aspartic acid methylthiotransferase activity"/>
    <property type="evidence" value="ECO:0007669"/>
    <property type="project" value="TreeGrafter"/>
</dbReference>
<dbReference type="InterPro" id="IPR020612">
    <property type="entry name" value="Methylthiotransferase_CS"/>
</dbReference>
<evidence type="ECO:0000256" key="7">
    <source>
        <dbReference type="ARBA" id="ARBA00023004"/>
    </source>
</evidence>
<dbReference type="PANTHER" id="PTHR43837">
    <property type="entry name" value="RIBOSOMAL PROTEIN S12 METHYLTHIOTRANSFERASE RIMO"/>
    <property type="match status" value="1"/>
</dbReference>
<feature type="binding site" evidence="10">
    <location>
        <position position="159"/>
    </location>
    <ligand>
        <name>[4Fe-4S] cluster</name>
        <dbReference type="ChEBI" id="CHEBI:49883"/>
        <label>2</label>
        <note>4Fe-4S-S-AdoMet</note>
    </ligand>
</feature>
<dbReference type="Gene3D" id="2.40.50.140">
    <property type="entry name" value="Nucleic acid-binding proteins"/>
    <property type="match status" value="1"/>
</dbReference>
<dbReference type="InterPro" id="IPR013848">
    <property type="entry name" value="Methylthiotransferase_N"/>
</dbReference>
<evidence type="ECO:0000259" key="12">
    <source>
        <dbReference type="PROSITE" id="PS51449"/>
    </source>
</evidence>
<dbReference type="SFLD" id="SFLDG01061">
    <property type="entry name" value="methylthiotransferase"/>
    <property type="match status" value="1"/>
</dbReference>
<feature type="binding site" evidence="10">
    <location>
        <position position="155"/>
    </location>
    <ligand>
        <name>[4Fe-4S] cluster</name>
        <dbReference type="ChEBI" id="CHEBI:49883"/>
        <label>2</label>
        <note>4Fe-4S-S-AdoMet</note>
    </ligand>
</feature>
<keyword evidence="14" id="KW-0687">Ribonucleoprotein</keyword>
<dbReference type="InterPro" id="IPR038135">
    <property type="entry name" value="Methylthiotransferase_N_sf"/>
</dbReference>
<accession>A0A926EV00</accession>
<dbReference type="PROSITE" id="PS51918">
    <property type="entry name" value="RADICAL_SAM"/>
    <property type="match status" value="1"/>
</dbReference>
<dbReference type="NCBIfam" id="TIGR01125">
    <property type="entry name" value="30S ribosomal protein S12 methylthiotransferase RimO"/>
    <property type="match status" value="1"/>
</dbReference>
<evidence type="ECO:0000256" key="5">
    <source>
        <dbReference type="ARBA" id="ARBA00022691"/>
    </source>
</evidence>
<dbReference type="Pfam" id="PF00919">
    <property type="entry name" value="UPF0004"/>
    <property type="match status" value="1"/>
</dbReference>
<name>A0A926EV00_9FIRM</name>
<dbReference type="SFLD" id="SFLDS00029">
    <property type="entry name" value="Radical_SAM"/>
    <property type="match status" value="1"/>
</dbReference>
<dbReference type="CDD" id="cd01335">
    <property type="entry name" value="Radical_SAM"/>
    <property type="match status" value="1"/>
</dbReference>
<dbReference type="GO" id="GO:0005829">
    <property type="term" value="C:cytosol"/>
    <property type="evidence" value="ECO:0007669"/>
    <property type="project" value="TreeGrafter"/>
</dbReference>
<comment type="function">
    <text evidence="1">Catalyzes the methylthiolation of N6-(dimethylallyl)adenosine (i(6)A), leading to the formation of 2-methylthio-N6-(dimethylallyl)adenosine (ms(2)i(6)A) at position 37 in tRNAs that read codons beginning with uridine.</text>
</comment>
<keyword evidence="8 10" id="KW-0411">Iron-sulfur</keyword>
<keyword evidence="4 10" id="KW-0808">Transferase</keyword>
<dbReference type="SUPFAM" id="SSF102114">
    <property type="entry name" value="Radical SAM enzymes"/>
    <property type="match status" value="1"/>
</dbReference>
<dbReference type="HAMAP" id="MF_01865">
    <property type="entry name" value="MTTase_RimO"/>
    <property type="match status" value="1"/>
</dbReference>
<evidence type="ECO:0000256" key="4">
    <source>
        <dbReference type="ARBA" id="ARBA00022679"/>
    </source>
</evidence>
<dbReference type="PANTHER" id="PTHR43837:SF1">
    <property type="entry name" value="RIBOSOMAL PROTEIN US12 METHYLTHIOTRANSFERASE RIMO"/>
    <property type="match status" value="1"/>
</dbReference>
<keyword evidence="15" id="KW-1185">Reference proteome</keyword>
<comment type="catalytic activity">
    <reaction evidence="9">
        <text>N(6)-dimethylallyladenosine(37) in tRNA + (sulfur carrier)-SH + AH2 + 2 S-adenosyl-L-methionine = 2-methylsulfanyl-N(6)-dimethylallyladenosine(37) in tRNA + (sulfur carrier)-H + 5'-deoxyadenosine + L-methionine + A + S-adenosyl-L-homocysteine + 2 H(+)</text>
        <dbReference type="Rhea" id="RHEA:37067"/>
        <dbReference type="Rhea" id="RHEA-COMP:10375"/>
        <dbReference type="Rhea" id="RHEA-COMP:10376"/>
        <dbReference type="Rhea" id="RHEA-COMP:14737"/>
        <dbReference type="Rhea" id="RHEA-COMP:14739"/>
        <dbReference type="ChEBI" id="CHEBI:13193"/>
        <dbReference type="ChEBI" id="CHEBI:15378"/>
        <dbReference type="ChEBI" id="CHEBI:17319"/>
        <dbReference type="ChEBI" id="CHEBI:17499"/>
        <dbReference type="ChEBI" id="CHEBI:29917"/>
        <dbReference type="ChEBI" id="CHEBI:57844"/>
        <dbReference type="ChEBI" id="CHEBI:57856"/>
        <dbReference type="ChEBI" id="CHEBI:59789"/>
        <dbReference type="ChEBI" id="CHEBI:64428"/>
        <dbReference type="ChEBI" id="CHEBI:74415"/>
        <dbReference type="ChEBI" id="CHEBI:74417"/>
        <dbReference type="EC" id="2.8.4.3"/>
    </reaction>
</comment>
<dbReference type="Gene3D" id="3.40.50.12160">
    <property type="entry name" value="Methylthiotransferase, N-terminal domain"/>
    <property type="match status" value="1"/>
</dbReference>
<dbReference type="InterPro" id="IPR005839">
    <property type="entry name" value="Methylthiotransferase"/>
</dbReference>
<dbReference type="Proteomes" id="UP000601171">
    <property type="component" value="Unassembled WGS sequence"/>
</dbReference>
<evidence type="ECO:0000313" key="14">
    <source>
        <dbReference type="EMBL" id="MBC8588773.1"/>
    </source>
</evidence>
<dbReference type="InterPro" id="IPR007197">
    <property type="entry name" value="rSAM"/>
</dbReference>
<feature type="binding site" evidence="10">
    <location>
        <position position="49"/>
    </location>
    <ligand>
        <name>[4Fe-4S] cluster</name>
        <dbReference type="ChEBI" id="CHEBI:49883"/>
        <label>1</label>
    </ligand>
</feature>
<dbReference type="GO" id="GO:0051539">
    <property type="term" value="F:4 iron, 4 sulfur cluster binding"/>
    <property type="evidence" value="ECO:0007669"/>
    <property type="project" value="UniProtKB-UniRule"/>
</dbReference>
<organism evidence="14 15">
    <name type="scientific">Paratissierella segnis</name>
    <dbReference type="NCBI Taxonomy" id="2763679"/>
    <lineage>
        <taxon>Bacteria</taxon>
        <taxon>Bacillati</taxon>
        <taxon>Bacillota</taxon>
        <taxon>Tissierellia</taxon>
        <taxon>Tissierellales</taxon>
        <taxon>Tissierellaceae</taxon>
        <taxon>Paratissierella</taxon>
    </lineage>
</organism>
<dbReference type="FunFam" id="3.80.30.20:FF:000001">
    <property type="entry name" value="tRNA-2-methylthio-N(6)-dimethylallyladenosine synthase 2"/>
    <property type="match status" value="1"/>
</dbReference>
<dbReference type="SFLD" id="SFLDF00274">
    <property type="entry name" value="ribosomal_protein_S12_methylth"/>
    <property type="match status" value="1"/>
</dbReference>
<evidence type="ECO:0000256" key="9">
    <source>
        <dbReference type="ARBA" id="ARBA00051425"/>
    </source>
</evidence>
<feature type="binding site" evidence="10">
    <location>
        <position position="13"/>
    </location>
    <ligand>
        <name>[4Fe-4S] cluster</name>
        <dbReference type="ChEBI" id="CHEBI:49883"/>
        <label>1</label>
    </ligand>
</feature>
<comment type="catalytic activity">
    <reaction evidence="10">
        <text>L-aspartate(89)-[ribosomal protein uS12]-hydrogen + (sulfur carrier)-SH + AH2 + 2 S-adenosyl-L-methionine = 3-methylsulfanyl-L-aspartate(89)-[ribosomal protein uS12]-hydrogen + (sulfur carrier)-H + 5'-deoxyadenosine + L-methionine + A + S-adenosyl-L-homocysteine + 2 H(+)</text>
        <dbReference type="Rhea" id="RHEA:37087"/>
        <dbReference type="Rhea" id="RHEA-COMP:10460"/>
        <dbReference type="Rhea" id="RHEA-COMP:10461"/>
        <dbReference type="Rhea" id="RHEA-COMP:14737"/>
        <dbReference type="Rhea" id="RHEA-COMP:14739"/>
        <dbReference type="ChEBI" id="CHEBI:13193"/>
        <dbReference type="ChEBI" id="CHEBI:15378"/>
        <dbReference type="ChEBI" id="CHEBI:17319"/>
        <dbReference type="ChEBI" id="CHEBI:17499"/>
        <dbReference type="ChEBI" id="CHEBI:29917"/>
        <dbReference type="ChEBI" id="CHEBI:29961"/>
        <dbReference type="ChEBI" id="CHEBI:57844"/>
        <dbReference type="ChEBI" id="CHEBI:57856"/>
        <dbReference type="ChEBI" id="CHEBI:59789"/>
        <dbReference type="ChEBI" id="CHEBI:64428"/>
        <dbReference type="ChEBI" id="CHEBI:73599"/>
        <dbReference type="EC" id="2.8.4.4"/>
    </reaction>
</comment>
<evidence type="ECO:0000256" key="3">
    <source>
        <dbReference type="ARBA" id="ARBA00022490"/>
    </source>
</evidence>
<dbReference type="EC" id="2.8.4.4" evidence="10"/>
<dbReference type="GO" id="GO:0103039">
    <property type="term" value="F:protein methylthiotransferase activity"/>
    <property type="evidence" value="ECO:0007669"/>
    <property type="project" value="UniProtKB-EC"/>
</dbReference>
<dbReference type="FunFam" id="3.40.50.12160:FF:000003">
    <property type="entry name" value="CDK5 regulatory subunit-associated protein 1"/>
    <property type="match status" value="1"/>
</dbReference>
<keyword evidence="3 10" id="KW-0963">Cytoplasm</keyword>
<dbReference type="Gene3D" id="3.80.30.20">
    <property type="entry name" value="tm_1862 like domain"/>
    <property type="match status" value="1"/>
</dbReference>
<dbReference type="Pfam" id="PF04055">
    <property type="entry name" value="Radical_SAM"/>
    <property type="match status" value="1"/>
</dbReference>
<dbReference type="SMART" id="SM00729">
    <property type="entry name" value="Elp3"/>
    <property type="match status" value="1"/>
</dbReference>
<protein>
    <recommendedName>
        <fullName evidence="10">Ribosomal protein uS12 methylthiotransferase RimO</fullName>
        <shortName evidence="10">uS12 MTTase</shortName>
        <shortName evidence="10">uS12 methylthiotransferase</shortName>
        <ecNumber evidence="10">2.8.4.4</ecNumber>
    </recommendedName>
    <alternativeName>
        <fullName evidence="10">Ribosomal protein uS12 (aspartate-C(3))-methylthiotransferase</fullName>
    </alternativeName>
    <alternativeName>
        <fullName evidence="10">Ribosome maturation factor RimO</fullName>
    </alternativeName>
</protein>
<dbReference type="GO" id="GO:0046872">
    <property type="term" value="F:metal ion binding"/>
    <property type="evidence" value="ECO:0007669"/>
    <property type="project" value="UniProtKB-KW"/>
</dbReference>
<dbReference type="SFLD" id="SFLDG01082">
    <property type="entry name" value="B12-binding_domain_containing"/>
    <property type="match status" value="1"/>
</dbReference>
<feature type="domain" description="Radical SAM core" evidence="13">
    <location>
        <begin position="141"/>
        <end position="371"/>
    </location>
</feature>
<comment type="cofactor">
    <cofactor evidence="10">
        <name>[4Fe-4S] cluster</name>
        <dbReference type="ChEBI" id="CHEBI:49883"/>
    </cofactor>
    <text evidence="10">Binds 2 [4Fe-4S] clusters. One cluster is coordinated with 3 cysteines and an exchangeable S-adenosyl-L-methionine.</text>
</comment>
<evidence type="ECO:0000313" key="15">
    <source>
        <dbReference type="Proteomes" id="UP000601171"/>
    </source>
</evidence>